<keyword evidence="3" id="KW-1185">Reference proteome</keyword>
<proteinExistence type="predicted"/>
<evidence type="ECO:0000256" key="1">
    <source>
        <dbReference type="SAM" id="MobiDB-lite"/>
    </source>
</evidence>
<accession>A0AAD3D0H7</accession>
<reference evidence="2 3" key="1">
    <citation type="journal article" date="2021" name="Sci. Rep.">
        <title>The genome of the diatom Chaetoceros tenuissimus carries an ancient integrated fragment of an extant virus.</title>
        <authorList>
            <person name="Hongo Y."/>
            <person name="Kimura K."/>
            <person name="Takaki Y."/>
            <person name="Yoshida Y."/>
            <person name="Baba S."/>
            <person name="Kobayashi G."/>
            <person name="Nagasaki K."/>
            <person name="Hano T."/>
            <person name="Tomaru Y."/>
        </authorList>
    </citation>
    <scope>NUCLEOTIDE SEQUENCE [LARGE SCALE GENOMIC DNA]</scope>
    <source>
        <strain evidence="2 3">NIES-3715</strain>
    </source>
</reference>
<comment type="caution">
    <text evidence="2">The sequence shown here is derived from an EMBL/GenBank/DDBJ whole genome shotgun (WGS) entry which is preliminary data.</text>
</comment>
<feature type="compositionally biased region" description="Low complexity" evidence="1">
    <location>
        <begin position="63"/>
        <end position="84"/>
    </location>
</feature>
<feature type="region of interest" description="Disordered" evidence="1">
    <location>
        <begin position="36"/>
        <end position="84"/>
    </location>
</feature>
<organism evidence="2 3">
    <name type="scientific">Chaetoceros tenuissimus</name>
    <dbReference type="NCBI Taxonomy" id="426638"/>
    <lineage>
        <taxon>Eukaryota</taxon>
        <taxon>Sar</taxon>
        <taxon>Stramenopiles</taxon>
        <taxon>Ochrophyta</taxon>
        <taxon>Bacillariophyta</taxon>
        <taxon>Coscinodiscophyceae</taxon>
        <taxon>Chaetocerotophycidae</taxon>
        <taxon>Chaetocerotales</taxon>
        <taxon>Chaetocerotaceae</taxon>
        <taxon>Chaetoceros</taxon>
    </lineage>
</organism>
<name>A0AAD3D0H7_9STRA</name>
<protein>
    <submittedName>
        <fullName evidence="2">Uncharacterized protein</fullName>
    </submittedName>
</protein>
<feature type="compositionally biased region" description="Basic and acidic residues" evidence="1">
    <location>
        <begin position="48"/>
        <end position="58"/>
    </location>
</feature>
<dbReference type="EMBL" id="BLLK01000047">
    <property type="protein sequence ID" value="GFH55404.1"/>
    <property type="molecule type" value="Genomic_DNA"/>
</dbReference>
<evidence type="ECO:0000313" key="3">
    <source>
        <dbReference type="Proteomes" id="UP001054902"/>
    </source>
</evidence>
<gene>
    <name evidence="2" type="ORF">CTEN210_11880</name>
</gene>
<evidence type="ECO:0000313" key="2">
    <source>
        <dbReference type="EMBL" id="GFH55404.1"/>
    </source>
</evidence>
<sequence length="189" mass="21553">MAIVNKEKESFLSRKRWNGNEAGSWCSYIVPRTSSSNNSNNNSNMMHHHQDDQEESSRRTIMSASLPKSFQQSSSSSCYSRSSSSTPISIAEFVSDHTNDTIDGSISSTKQYYDAKTWEMYYRIVNQRKLQKAYRRRSSHAKMCKTSSRVTPISDSIHQQSDVCQDCNAQEEGLPYLGCLEEAVFELEM</sequence>
<dbReference type="AlphaFoldDB" id="A0AAD3D0H7"/>
<dbReference type="Proteomes" id="UP001054902">
    <property type="component" value="Unassembled WGS sequence"/>
</dbReference>